<protein>
    <recommendedName>
        <fullName evidence="7">Reverse transcriptase RNase H-like domain-containing protein</fullName>
    </recommendedName>
</protein>
<dbReference type="Proteomes" id="UP000315295">
    <property type="component" value="Unassembled WGS sequence"/>
</dbReference>
<evidence type="ECO:0000259" key="7">
    <source>
        <dbReference type="Pfam" id="PF17917"/>
    </source>
</evidence>
<keyword evidence="3" id="KW-0540">Nuclease</keyword>
<evidence type="ECO:0000256" key="4">
    <source>
        <dbReference type="ARBA" id="ARBA00022759"/>
    </source>
</evidence>
<dbReference type="STRING" id="106549.A0A540LG70"/>
<dbReference type="Gene3D" id="1.10.340.70">
    <property type="match status" value="1"/>
</dbReference>
<reference evidence="8 9" key="1">
    <citation type="journal article" date="2019" name="G3 (Bethesda)">
        <title>Sequencing of a Wild Apple (Malus baccata) Genome Unravels the Differences Between Cultivated and Wild Apple Species Regarding Disease Resistance and Cold Tolerance.</title>
        <authorList>
            <person name="Chen X."/>
        </authorList>
    </citation>
    <scope>NUCLEOTIDE SEQUENCE [LARGE SCALE GENOMIC DNA]</scope>
    <source>
        <strain evidence="9">cv. Shandingzi</strain>
        <tissue evidence="8">Leaves</tissue>
    </source>
</reference>
<keyword evidence="5" id="KW-0378">Hydrolase</keyword>
<dbReference type="CDD" id="cd09274">
    <property type="entry name" value="RNase_HI_RT_Ty3"/>
    <property type="match status" value="1"/>
</dbReference>
<feature type="domain" description="Reverse transcriptase RNase H-like" evidence="7">
    <location>
        <begin position="5"/>
        <end position="108"/>
    </location>
</feature>
<organism evidence="8 9">
    <name type="scientific">Malus baccata</name>
    <name type="common">Siberian crab apple</name>
    <name type="synonym">Pyrus baccata</name>
    <dbReference type="NCBI Taxonomy" id="106549"/>
    <lineage>
        <taxon>Eukaryota</taxon>
        <taxon>Viridiplantae</taxon>
        <taxon>Streptophyta</taxon>
        <taxon>Embryophyta</taxon>
        <taxon>Tracheophyta</taxon>
        <taxon>Spermatophyta</taxon>
        <taxon>Magnoliopsida</taxon>
        <taxon>eudicotyledons</taxon>
        <taxon>Gunneridae</taxon>
        <taxon>Pentapetalae</taxon>
        <taxon>rosids</taxon>
        <taxon>fabids</taxon>
        <taxon>Rosales</taxon>
        <taxon>Rosaceae</taxon>
        <taxon>Amygdaloideae</taxon>
        <taxon>Maleae</taxon>
        <taxon>Malus</taxon>
    </lineage>
</organism>
<dbReference type="GO" id="GO:0016787">
    <property type="term" value="F:hydrolase activity"/>
    <property type="evidence" value="ECO:0007669"/>
    <property type="project" value="UniProtKB-KW"/>
</dbReference>
<evidence type="ECO:0000313" key="8">
    <source>
        <dbReference type="EMBL" id="TQD85450.1"/>
    </source>
</evidence>
<gene>
    <name evidence="8" type="ORF">C1H46_028973</name>
</gene>
<dbReference type="AlphaFoldDB" id="A0A540LG70"/>
<comment type="caution">
    <text evidence="8">The sequence shown here is derived from an EMBL/GenBank/DDBJ whole genome shotgun (WGS) entry which is preliminary data.</text>
</comment>
<dbReference type="GO" id="GO:0004519">
    <property type="term" value="F:endonuclease activity"/>
    <property type="evidence" value="ECO:0007669"/>
    <property type="project" value="UniProtKB-KW"/>
</dbReference>
<evidence type="ECO:0000256" key="6">
    <source>
        <dbReference type="ARBA" id="ARBA00022918"/>
    </source>
</evidence>
<evidence type="ECO:0000256" key="2">
    <source>
        <dbReference type="ARBA" id="ARBA00022695"/>
    </source>
</evidence>
<evidence type="ECO:0000256" key="1">
    <source>
        <dbReference type="ARBA" id="ARBA00022679"/>
    </source>
</evidence>
<dbReference type="Pfam" id="PF17917">
    <property type="entry name" value="RT_RNaseH"/>
    <property type="match status" value="1"/>
</dbReference>
<name>A0A540LG70_MALBA</name>
<dbReference type="SUPFAM" id="SSF56672">
    <property type="entry name" value="DNA/RNA polymerases"/>
    <property type="match status" value="1"/>
</dbReference>
<dbReference type="PANTHER" id="PTHR34072:SF44">
    <property type="entry name" value="RNA-DIRECTED DNA POLYMERASE"/>
    <property type="match status" value="1"/>
</dbReference>
<evidence type="ECO:0000256" key="3">
    <source>
        <dbReference type="ARBA" id="ARBA00022722"/>
    </source>
</evidence>
<dbReference type="InterPro" id="IPR043502">
    <property type="entry name" value="DNA/RNA_pol_sf"/>
</dbReference>
<keyword evidence="4" id="KW-0255">Endonuclease</keyword>
<keyword evidence="2" id="KW-0548">Nucleotidyltransferase</keyword>
<sequence>MTTPDWSLPFELMCDASDYAIGAVLGQRKDKLPHVIYYASRTLNDGQLNYSTTKKEMLAVVFALDKFRSYLICSKVIIYTDHAALRYLMSKKDAKPRLIRWVLLFQEFDLEIRDKKGSENVVADHLSRLIQDGEVESTVPLNETFPDEHSFVAQHGKVPWFADFVNYLASGVIPNDMSFQQKKKFLSMVKHYFWDDPYLYKHCPDQVIRRCVPEDEQISILNHCHSLACGGHFGA</sequence>
<dbReference type="FunFam" id="3.10.20.370:FF:000001">
    <property type="entry name" value="Retrovirus-related Pol polyprotein from transposon 17.6-like protein"/>
    <property type="match status" value="1"/>
</dbReference>
<dbReference type="InterPro" id="IPR041373">
    <property type="entry name" value="RT_RNaseH"/>
</dbReference>
<evidence type="ECO:0000256" key="5">
    <source>
        <dbReference type="ARBA" id="ARBA00022801"/>
    </source>
</evidence>
<evidence type="ECO:0000313" key="9">
    <source>
        <dbReference type="Proteomes" id="UP000315295"/>
    </source>
</evidence>
<accession>A0A540LG70</accession>
<dbReference type="Gene3D" id="3.10.20.370">
    <property type="match status" value="1"/>
</dbReference>
<proteinExistence type="predicted"/>
<keyword evidence="6" id="KW-0695">RNA-directed DNA polymerase</keyword>
<keyword evidence="9" id="KW-1185">Reference proteome</keyword>
<dbReference type="GO" id="GO:0003964">
    <property type="term" value="F:RNA-directed DNA polymerase activity"/>
    <property type="evidence" value="ECO:0007669"/>
    <property type="project" value="UniProtKB-KW"/>
</dbReference>
<dbReference type="EMBL" id="VIEB01000596">
    <property type="protein sequence ID" value="TQD85450.1"/>
    <property type="molecule type" value="Genomic_DNA"/>
</dbReference>
<keyword evidence="1" id="KW-0808">Transferase</keyword>
<dbReference type="PANTHER" id="PTHR34072">
    <property type="entry name" value="ENZYMATIC POLYPROTEIN-RELATED"/>
    <property type="match status" value="1"/>
</dbReference>